<evidence type="ECO:0000256" key="6">
    <source>
        <dbReference type="ARBA" id="ARBA00022806"/>
    </source>
</evidence>
<keyword evidence="18" id="KW-0808">Transferase</keyword>
<dbReference type="SUPFAM" id="SSF50249">
    <property type="entry name" value="Nucleic acid-binding proteins"/>
    <property type="match status" value="1"/>
</dbReference>
<dbReference type="InterPro" id="IPR047112">
    <property type="entry name" value="RecG/Mfd"/>
</dbReference>
<keyword evidence="8" id="KW-0238">DNA-binding</keyword>
<dbReference type="NCBIfam" id="TIGR00643">
    <property type="entry name" value="recG"/>
    <property type="match status" value="1"/>
</dbReference>
<evidence type="ECO:0000256" key="2">
    <source>
        <dbReference type="ARBA" id="ARBA00017846"/>
    </source>
</evidence>
<dbReference type="SMART" id="SM00490">
    <property type="entry name" value="HELICc"/>
    <property type="match status" value="1"/>
</dbReference>
<dbReference type="InterPro" id="IPR011545">
    <property type="entry name" value="DEAD/DEAH_box_helicase_dom"/>
</dbReference>
<evidence type="ECO:0000259" key="16">
    <source>
        <dbReference type="PROSITE" id="PS51192"/>
    </source>
</evidence>
<evidence type="ECO:0000256" key="11">
    <source>
        <dbReference type="ARBA" id="ARBA00023235"/>
    </source>
</evidence>
<keyword evidence="4 15" id="KW-0227">DNA damage</keyword>
<dbReference type="GO" id="GO:0005524">
    <property type="term" value="F:ATP binding"/>
    <property type="evidence" value="ECO:0007669"/>
    <property type="project" value="UniProtKB-KW"/>
</dbReference>
<dbReference type="AlphaFoldDB" id="C0GBC1"/>
<dbReference type="SUPFAM" id="SSF52540">
    <property type="entry name" value="P-loop containing nucleoside triphosphate hydrolases"/>
    <property type="match status" value="2"/>
</dbReference>
<evidence type="ECO:0000256" key="8">
    <source>
        <dbReference type="ARBA" id="ARBA00023125"/>
    </source>
</evidence>
<dbReference type="InterPro" id="IPR045562">
    <property type="entry name" value="RecG_dom3_C"/>
</dbReference>
<feature type="domain" description="Helicase ATP-binding" evidence="16">
    <location>
        <begin position="301"/>
        <end position="462"/>
    </location>
</feature>
<dbReference type="NCBIfam" id="NF008165">
    <property type="entry name" value="PRK10917.1-3"/>
    <property type="match status" value="1"/>
</dbReference>
<keyword evidence="7 15" id="KW-0067">ATP-binding</keyword>
<comment type="caution">
    <text evidence="18">The sequence shown here is derived from an EMBL/GenBank/DDBJ whole genome shotgun (WGS) entry which is preliminary data.</text>
</comment>
<dbReference type="GO" id="GO:0043138">
    <property type="term" value="F:3'-5' DNA helicase activity"/>
    <property type="evidence" value="ECO:0007669"/>
    <property type="project" value="UniProtKB-EC"/>
</dbReference>
<comment type="catalytic activity">
    <reaction evidence="12 15">
        <text>Couples ATP hydrolysis with the unwinding of duplex DNA by translocating in the 3'-5' direction.</text>
        <dbReference type="EC" id="5.6.2.4"/>
    </reaction>
</comment>
<dbReference type="CDD" id="cd04488">
    <property type="entry name" value="RecG_wedge_OBF"/>
    <property type="match status" value="1"/>
</dbReference>
<proteinExistence type="inferred from homology"/>
<dbReference type="CDD" id="cd17992">
    <property type="entry name" value="DEXHc_RecG"/>
    <property type="match status" value="1"/>
</dbReference>
<comment type="similarity">
    <text evidence="1 15">Belongs to the helicase family. RecG subfamily.</text>
</comment>
<evidence type="ECO:0000256" key="12">
    <source>
        <dbReference type="ARBA" id="ARBA00034617"/>
    </source>
</evidence>
<dbReference type="Pfam" id="PF00271">
    <property type="entry name" value="Helicase_C"/>
    <property type="match status" value="1"/>
</dbReference>
<keyword evidence="5 15" id="KW-0378">Hydrolase</keyword>
<evidence type="ECO:0000256" key="10">
    <source>
        <dbReference type="ARBA" id="ARBA00023204"/>
    </source>
</evidence>
<dbReference type="GO" id="GO:0006281">
    <property type="term" value="P:DNA repair"/>
    <property type="evidence" value="ECO:0007669"/>
    <property type="project" value="UniProtKB-UniRule"/>
</dbReference>
<dbReference type="Gene3D" id="3.40.50.300">
    <property type="entry name" value="P-loop containing nucleotide triphosphate hydrolases"/>
    <property type="match status" value="2"/>
</dbReference>
<accession>C0GBC1</accession>
<dbReference type="PANTHER" id="PTHR47964">
    <property type="entry name" value="ATP-DEPENDENT DNA HELICASE HOMOLOG RECG, CHLOROPLASTIC"/>
    <property type="match status" value="1"/>
</dbReference>
<evidence type="ECO:0000256" key="13">
    <source>
        <dbReference type="ARBA" id="ARBA00034808"/>
    </source>
</evidence>
<evidence type="ECO:0000256" key="7">
    <source>
        <dbReference type="ARBA" id="ARBA00022840"/>
    </source>
</evidence>
<evidence type="ECO:0000313" key="19">
    <source>
        <dbReference type="Proteomes" id="UP000003678"/>
    </source>
</evidence>
<dbReference type="NCBIfam" id="NF008164">
    <property type="entry name" value="PRK10917.1-2"/>
    <property type="match status" value="1"/>
</dbReference>
<dbReference type="EMBL" id="ACJD01000007">
    <property type="protein sequence ID" value="EEH12622.1"/>
    <property type="molecule type" value="Genomic_DNA"/>
</dbReference>
<evidence type="ECO:0000256" key="15">
    <source>
        <dbReference type="RuleBase" id="RU363016"/>
    </source>
</evidence>
<dbReference type="GO" id="GO:0003677">
    <property type="term" value="F:DNA binding"/>
    <property type="evidence" value="ECO:0007669"/>
    <property type="project" value="UniProtKB-KW"/>
</dbReference>
<organism evidence="18 19">
    <name type="scientific">Brucella ceti str. Cudo</name>
    <dbReference type="NCBI Taxonomy" id="595497"/>
    <lineage>
        <taxon>Bacteria</taxon>
        <taxon>Pseudomonadati</taxon>
        <taxon>Pseudomonadota</taxon>
        <taxon>Alphaproteobacteria</taxon>
        <taxon>Hyphomicrobiales</taxon>
        <taxon>Brucellaceae</taxon>
        <taxon>Brucella/Ochrobactrum group</taxon>
        <taxon>Brucella</taxon>
    </lineage>
</organism>
<gene>
    <name evidence="18" type="primary">recG</name>
    <name evidence="18" type="ORF">BCETI_7000033</name>
</gene>
<keyword evidence="11" id="KW-0413">Isomerase</keyword>
<reference evidence="18 19" key="1">
    <citation type="submission" date="2009-03" db="EMBL/GenBank/DDBJ databases">
        <authorList>
            <person name="Setubal J.C."/>
            <person name="Boyle S."/>
            <person name="Crasta O.R."/>
            <person name="Gillespie J.J."/>
            <person name="Kenyon R.W."/>
            <person name="Lu J."/>
            <person name="Mane S."/>
            <person name="Nagrani S."/>
            <person name="Shallom J.M."/>
            <person name="Shallom S."/>
            <person name="Shukla M."/>
            <person name="Snyder E.E."/>
            <person name="Sobral B.W."/>
            <person name="Wattam A.R."/>
            <person name="Will R."/>
            <person name="Williams K."/>
            <person name="Yoo H."/>
            <person name="Bruce D.H."/>
            <person name="Detter C."/>
            <person name="Munk C."/>
            <person name="Brettin T.S."/>
            <person name="Ficht T."/>
        </authorList>
    </citation>
    <scope>NUCLEOTIDE SEQUENCE [LARGE SCALE GENOMIC DNA]</scope>
    <source>
        <strain evidence="18 19">Cudo</strain>
    </source>
</reference>
<dbReference type="SMART" id="SM00487">
    <property type="entry name" value="DEXDc"/>
    <property type="match status" value="1"/>
</dbReference>
<keyword evidence="3 15" id="KW-0547">Nucleotide-binding</keyword>
<dbReference type="InterPro" id="IPR001650">
    <property type="entry name" value="Helicase_C-like"/>
</dbReference>
<evidence type="ECO:0000313" key="18">
    <source>
        <dbReference type="EMBL" id="EEH12622.1"/>
    </source>
</evidence>
<dbReference type="GO" id="GO:0006310">
    <property type="term" value="P:DNA recombination"/>
    <property type="evidence" value="ECO:0007669"/>
    <property type="project" value="UniProtKB-UniRule"/>
</dbReference>
<keyword evidence="10 15" id="KW-0234">DNA repair</keyword>
<dbReference type="GO" id="GO:0016887">
    <property type="term" value="F:ATP hydrolysis activity"/>
    <property type="evidence" value="ECO:0007669"/>
    <property type="project" value="RHEA"/>
</dbReference>
<dbReference type="Pfam" id="PF19833">
    <property type="entry name" value="RecG_dom3_C"/>
    <property type="match status" value="1"/>
</dbReference>
<evidence type="ECO:0000256" key="1">
    <source>
        <dbReference type="ARBA" id="ARBA00007504"/>
    </source>
</evidence>
<dbReference type="GO" id="GO:0016740">
    <property type="term" value="F:transferase activity"/>
    <property type="evidence" value="ECO:0007669"/>
    <property type="project" value="UniProtKB-KW"/>
</dbReference>
<evidence type="ECO:0000256" key="5">
    <source>
        <dbReference type="ARBA" id="ARBA00022801"/>
    </source>
</evidence>
<sequence length="714" mass="78524">MRREAKQLMFDPMRPSMLDPFFASVRSLSGIGPKVAVLLGKLLGTDVPGGEPKIGQLLFLPPHSIIDRRNRPGIAFAQEGAIVTLEVTVDQHQPAPKGRGNVPHRVFAHDDTGEIALTFFHAQLPWLQKMLPEGETVIVSGKVEWFNGRASMVHPDYIASMDDAASLPLVEPVYPLTAGLSPKTLGRAIKEALTRVPVLPEWIDAPLLAREGFPAFQQALNTLHQPEDPGDIALESITRRRLAYDEFLAGQLALALVRAKTRRLSGRPLEGTGNIVAEIMRHLPYRLTKAQEQAVREIITDLKSPQRMLRLLQGDVGSGKTVVGLLSMAHAAESGGQSALMAPTEVLARQHFATIAPLAEKAGLKAALLTGREKGRERNAVLEGLKSGEIDIVIGTHALFQEKVEYHDLVFVIIDEQHRFGVHQRLMLTAKGSAPDMLVMTATPIPRTLVLTAFGDMDVSKLTEKPVGRQPITTAIVPMERMGELVERIRKAVSEDQKIYWICPLVEESEVVELTSAEERFESLKSVFGERIGLIHGRMSGAEKDEAMRAFKQGETRLLVATTVIEVGVDVPDATIIVIEHAERFGLSQLHQLRGRVGRGDKPSTCLLLYKGPLGEIAQARLKVMRETEDGFRIAEEDLKLRGEGELLGTRQSGTPGFRLASIEAHGDLLEIARKDARYILASDPDLESERGQALRVLLYLLGRDEAIRLLRAG</sequence>
<dbReference type="InterPro" id="IPR012340">
    <property type="entry name" value="NA-bd_OB-fold"/>
</dbReference>
<evidence type="ECO:0000256" key="9">
    <source>
        <dbReference type="ARBA" id="ARBA00023172"/>
    </source>
</evidence>
<protein>
    <recommendedName>
        <fullName evidence="2 15">ATP-dependent DNA helicase RecG</fullName>
        <ecNumber evidence="13 15">5.6.2.4</ecNumber>
    </recommendedName>
</protein>
<dbReference type="InterPro" id="IPR014001">
    <property type="entry name" value="Helicase_ATP-bd"/>
</dbReference>
<evidence type="ECO:0000256" key="4">
    <source>
        <dbReference type="ARBA" id="ARBA00022763"/>
    </source>
</evidence>
<dbReference type="PROSITE" id="PS51194">
    <property type="entry name" value="HELICASE_CTER"/>
    <property type="match status" value="1"/>
</dbReference>
<dbReference type="InterPro" id="IPR004609">
    <property type="entry name" value="ATP-dep_DNA_helicase_RecG"/>
</dbReference>
<dbReference type="Pfam" id="PF00270">
    <property type="entry name" value="DEAD"/>
    <property type="match status" value="1"/>
</dbReference>
<evidence type="ECO:0000259" key="17">
    <source>
        <dbReference type="PROSITE" id="PS51194"/>
    </source>
</evidence>
<dbReference type="EC" id="5.6.2.4" evidence="13 15"/>
<dbReference type="Gene3D" id="2.40.50.140">
    <property type="entry name" value="Nucleic acid-binding proteins"/>
    <property type="match status" value="1"/>
</dbReference>
<feature type="domain" description="Helicase C-terminal" evidence="17">
    <location>
        <begin position="484"/>
        <end position="640"/>
    </location>
</feature>
<dbReference type="NCBIfam" id="NF008168">
    <property type="entry name" value="PRK10917.2-2"/>
    <property type="match status" value="1"/>
</dbReference>
<dbReference type="Pfam" id="PF17191">
    <property type="entry name" value="RecG_wedge"/>
    <property type="match status" value="1"/>
</dbReference>
<evidence type="ECO:0000256" key="14">
    <source>
        <dbReference type="ARBA" id="ARBA00048988"/>
    </source>
</evidence>
<dbReference type="InterPro" id="IPR033454">
    <property type="entry name" value="RecG_wedge"/>
</dbReference>
<keyword evidence="6 15" id="KW-0347">Helicase</keyword>
<comment type="function">
    <text evidence="15">Plays a critical role in recombination and DNA repair. Helps process Holliday junction intermediates to mature products by catalyzing branch migration. Has replication fork regression activity, unwinds stalled or blocked replication forks to make a HJ that can be resolved. Has a DNA unwinding activity characteristic of a DNA helicase with 3'-5' polarity.</text>
</comment>
<name>C0GBC1_9HYPH</name>
<dbReference type="InterPro" id="IPR027417">
    <property type="entry name" value="P-loop_NTPase"/>
</dbReference>
<dbReference type="Proteomes" id="UP000003678">
    <property type="component" value="Unassembled WGS sequence"/>
</dbReference>
<keyword evidence="9 15" id="KW-0233">DNA recombination</keyword>
<dbReference type="PROSITE" id="PS51192">
    <property type="entry name" value="HELICASE_ATP_BIND_1"/>
    <property type="match status" value="1"/>
</dbReference>
<comment type="catalytic activity">
    <reaction evidence="14 15">
        <text>ATP + H2O = ADP + phosphate + H(+)</text>
        <dbReference type="Rhea" id="RHEA:13065"/>
        <dbReference type="ChEBI" id="CHEBI:15377"/>
        <dbReference type="ChEBI" id="CHEBI:15378"/>
        <dbReference type="ChEBI" id="CHEBI:30616"/>
        <dbReference type="ChEBI" id="CHEBI:43474"/>
        <dbReference type="ChEBI" id="CHEBI:456216"/>
        <dbReference type="EC" id="5.6.2.4"/>
    </reaction>
</comment>
<evidence type="ECO:0000256" key="3">
    <source>
        <dbReference type="ARBA" id="ARBA00022741"/>
    </source>
</evidence>
<dbReference type="PANTHER" id="PTHR47964:SF1">
    <property type="entry name" value="ATP-DEPENDENT DNA HELICASE HOMOLOG RECG, CHLOROPLASTIC"/>
    <property type="match status" value="1"/>
</dbReference>